<evidence type="ECO:0000256" key="10">
    <source>
        <dbReference type="ARBA" id="ARBA00023136"/>
    </source>
</evidence>
<evidence type="ECO:0000256" key="7">
    <source>
        <dbReference type="ARBA" id="ARBA00022792"/>
    </source>
</evidence>
<reference evidence="14" key="2">
    <citation type="submission" date="2009-11" db="EMBL/GenBank/DDBJ databases">
        <title>The Genome Sequence of Allomyces macrogynus strain ATCC 38327.</title>
        <authorList>
            <consortium name="The Broad Institute Genome Sequencing Platform"/>
            <person name="Russ C."/>
            <person name="Cuomo C."/>
            <person name="Shea T."/>
            <person name="Young S.K."/>
            <person name="Zeng Q."/>
            <person name="Koehrsen M."/>
            <person name="Haas B."/>
            <person name="Borodovsky M."/>
            <person name="Guigo R."/>
            <person name="Alvarado L."/>
            <person name="Berlin A."/>
            <person name="Borenstein D."/>
            <person name="Chen Z."/>
            <person name="Engels R."/>
            <person name="Freedman E."/>
            <person name="Gellesch M."/>
            <person name="Goldberg J."/>
            <person name="Griggs A."/>
            <person name="Gujja S."/>
            <person name="Heiman D."/>
            <person name="Hepburn T."/>
            <person name="Howarth C."/>
            <person name="Jen D."/>
            <person name="Larson L."/>
            <person name="Lewis B."/>
            <person name="Mehta T."/>
            <person name="Park D."/>
            <person name="Pearson M."/>
            <person name="Roberts A."/>
            <person name="Saif S."/>
            <person name="Shenoy N."/>
            <person name="Sisk P."/>
            <person name="Stolte C."/>
            <person name="Sykes S."/>
            <person name="Walk T."/>
            <person name="White J."/>
            <person name="Yandava C."/>
            <person name="Burger G."/>
            <person name="Gray M.W."/>
            <person name="Holland P.W.H."/>
            <person name="King N."/>
            <person name="Lang F.B.F."/>
            <person name="Roger A.J."/>
            <person name="Ruiz-Trillo I."/>
            <person name="Lander E."/>
            <person name="Nusbaum C."/>
        </authorList>
    </citation>
    <scope>NUCLEOTIDE SEQUENCE [LARGE SCALE GENOMIC DNA]</scope>
    <source>
        <strain evidence="14">ATCC 38327</strain>
    </source>
</reference>
<keyword evidence="5" id="KW-0138">CF(0)</keyword>
<dbReference type="AlphaFoldDB" id="A0A0L0S3Q1"/>
<name>A0A0L0S3Q1_ALLM3</name>
<dbReference type="Gene3D" id="6.10.280.70">
    <property type="match status" value="1"/>
</dbReference>
<dbReference type="GO" id="GO:0045259">
    <property type="term" value="C:proton-transporting ATP synthase complex"/>
    <property type="evidence" value="ECO:0007669"/>
    <property type="project" value="UniProtKB-KW"/>
</dbReference>
<keyword evidence="4 11" id="KW-0813">Transport</keyword>
<dbReference type="eggNOG" id="KOG3366">
    <property type="taxonomic scope" value="Eukaryota"/>
</dbReference>
<keyword evidence="7 11" id="KW-0999">Mitochondrion inner membrane</keyword>
<protein>
    <recommendedName>
        <fullName evidence="3 11">ATP synthase subunit d, mitochondrial</fullName>
    </recommendedName>
</protein>
<evidence type="ECO:0000256" key="3">
    <source>
        <dbReference type="ARBA" id="ARBA00021688"/>
    </source>
</evidence>
<dbReference type="PIRSF" id="PIRSF005514">
    <property type="entry name" value="ATPase_F0_D_mt"/>
    <property type="match status" value="1"/>
</dbReference>
<keyword evidence="6 11" id="KW-0375">Hydrogen ion transport</keyword>
<accession>A0A0L0S3Q1</accession>
<evidence type="ECO:0000313" key="14">
    <source>
        <dbReference type="Proteomes" id="UP000054350"/>
    </source>
</evidence>
<evidence type="ECO:0000256" key="5">
    <source>
        <dbReference type="ARBA" id="ARBA00022547"/>
    </source>
</evidence>
<evidence type="ECO:0000256" key="2">
    <source>
        <dbReference type="ARBA" id="ARBA00006842"/>
    </source>
</evidence>
<dbReference type="OrthoDB" id="35799at2759"/>
<sequence>MAAPARAAAAKALDFGRLTVTLRLKQDTVASLSAFRKRHEELVRTVAGLEEQRQTIDFAHYRSVLKNQAVVDQAEAALKAFTPAQYDLAAQLKVIEAYEAKAVERAQQTAAAVNEQLAELRETLENIEKARPIDQLTVDDVVRAKPEIETIVEERVKNGQWDVEEYNAKFGDARVV</sequence>
<evidence type="ECO:0000256" key="1">
    <source>
        <dbReference type="ARBA" id="ARBA00004273"/>
    </source>
</evidence>
<evidence type="ECO:0000256" key="11">
    <source>
        <dbReference type="PIRNR" id="PIRNR005514"/>
    </source>
</evidence>
<dbReference type="Proteomes" id="UP000054350">
    <property type="component" value="Unassembled WGS sequence"/>
</dbReference>
<dbReference type="InterPro" id="IPR036228">
    <property type="entry name" value="ATP_synth_F0_dsu_sf_mt"/>
</dbReference>
<keyword evidence="9 11" id="KW-0496">Mitochondrion</keyword>
<keyword evidence="12" id="KW-0175">Coiled coil</keyword>
<evidence type="ECO:0000313" key="13">
    <source>
        <dbReference type="EMBL" id="KNE57031.1"/>
    </source>
</evidence>
<dbReference type="PANTHER" id="PTHR12700">
    <property type="entry name" value="ATP SYNTHASE SUBUNIT D, MITOCHONDRIAL"/>
    <property type="match status" value="1"/>
</dbReference>
<dbReference type="SUPFAM" id="SSF161065">
    <property type="entry name" value="ATP synthase D chain-like"/>
    <property type="match status" value="1"/>
</dbReference>
<gene>
    <name evidence="13" type="ORF">AMAG_02790</name>
</gene>
<dbReference type="GO" id="GO:0005743">
    <property type="term" value="C:mitochondrial inner membrane"/>
    <property type="evidence" value="ECO:0007669"/>
    <property type="project" value="UniProtKB-SubCell"/>
</dbReference>
<dbReference type="STRING" id="578462.A0A0L0S3Q1"/>
<evidence type="ECO:0000256" key="9">
    <source>
        <dbReference type="ARBA" id="ARBA00023128"/>
    </source>
</evidence>
<reference evidence="13 14" key="1">
    <citation type="submission" date="2009-11" db="EMBL/GenBank/DDBJ databases">
        <title>Annotation of Allomyces macrogynus ATCC 38327.</title>
        <authorList>
            <consortium name="The Broad Institute Genome Sequencing Platform"/>
            <person name="Russ C."/>
            <person name="Cuomo C."/>
            <person name="Burger G."/>
            <person name="Gray M.W."/>
            <person name="Holland P.W.H."/>
            <person name="King N."/>
            <person name="Lang F.B.F."/>
            <person name="Roger A.J."/>
            <person name="Ruiz-Trillo I."/>
            <person name="Young S.K."/>
            <person name="Zeng Q."/>
            <person name="Gargeya S."/>
            <person name="Fitzgerald M."/>
            <person name="Haas B."/>
            <person name="Abouelleil A."/>
            <person name="Alvarado L."/>
            <person name="Arachchi H.M."/>
            <person name="Berlin A."/>
            <person name="Chapman S.B."/>
            <person name="Gearin G."/>
            <person name="Goldberg J."/>
            <person name="Griggs A."/>
            <person name="Gujja S."/>
            <person name="Hansen M."/>
            <person name="Heiman D."/>
            <person name="Howarth C."/>
            <person name="Larimer J."/>
            <person name="Lui A."/>
            <person name="MacDonald P.J.P."/>
            <person name="McCowen C."/>
            <person name="Montmayeur A."/>
            <person name="Murphy C."/>
            <person name="Neiman D."/>
            <person name="Pearson M."/>
            <person name="Priest M."/>
            <person name="Roberts A."/>
            <person name="Saif S."/>
            <person name="Shea T."/>
            <person name="Sisk P."/>
            <person name="Stolte C."/>
            <person name="Sykes S."/>
            <person name="Wortman J."/>
            <person name="Nusbaum C."/>
            <person name="Birren B."/>
        </authorList>
    </citation>
    <scope>NUCLEOTIDE SEQUENCE [LARGE SCALE GENOMIC DNA]</scope>
    <source>
        <strain evidence="13 14">ATCC 38327</strain>
    </source>
</reference>
<comment type="similarity">
    <text evidence="2 11">Belongs to the ATPase d subunit family.</text>
</comment>
<dbReference type="VEuPathDB" id="FungiDB:AMAG_02790"/>
<keyword evidence="8 11" id="KW-0406">Ion transport</keyword>
<organism evidence="13 14">
    <name type="scientific">Allomyces macrogynus (strain ATCC 38327)</name>
    <name type="common">Allomyces javanicus var. macrogynus</name>
    <dbReference type="NCBI Taxonomy" id="578462"/>
    <lineage>
        <taxon>Eukaryota</taxon>
        <taxon>Fungi</taxon>
        <taxon>Fungi incertae sedis</taxon>
        <taxon>Blastocladiomycota</taxon>
        <taxon>Blastocladiomycetes</taxon>
        <taxon>Blastocladiales</taxon>
        <taxon>Blastocladiaceae</taxon>
        <taxon>Allomyces</taxon>
    </lineage>
</organism>
<feature type="coiled-coil region" evidence="12">
    <location>
        <begin position="103"/>
        <end position="130"/>
    </location>
</feature>
<evidence type="ECO:0000256" key="12">
    <source>
        <dbReference type="SAM" id="Coils"/>
    </source>
</evidence>
<proteinExistence type="inferred from homology"/>
<dbReference type="EMBL" id="GG745331">
    <property type="protein sequence ID" value="KNE57031.1"/>
    <property type="molecule type" value="Genomic_DNA"/>
</dbReference>
<evidence type="ECO:0000256" key="4">
    <source>
        <dbReference type="ARBA" id="ARBA00022448"/>
    </source>
</evidence>
<dbReference type="OMA" id="VSKGRWA"/>
<evidence type="ECO:0000256" key="6">
    <source>
        <dbReference type="ARBA" id="ARBA00022781"/>
    </source>
</evidence>
<evidence type="ECO:0000256" key="8">
    <source>
        <dbReference type="ARBA" id="ARBA00023065"/>
    </source>
</evidence>
<dbReference type="Pfam" id="PF05873">
    <property type="entry name" value="Mt_ATP-synt_D"/>
    <property type="match status" value="1"/>
</dbReference>
<comment type="subcellular location">
    <subcellularLocation>
        <location evidence="1 11">Mitochondrion inner membrane</location>
    </subcellularLocation>
</comment>
<dbReference type="GO" id="GO:0046933">
    <property type="term" value="F:proton-transporting ATP synthase activity, rotational mechanism"/>
    <property type="evidence" value="ECO:0007669"/>
    <property type="project" value="EnsemblFungi"/>
</dbReference>
<keyword evidence="10 11" id="KW-0472">Membrane</keyword>
<comment type="function">
    <text evidence="11">Mitochondrial membrane ATP synthase (F(1)F(0) ATP synthase or Complex V) produces ATP from ADP in the presence of a proton gradient across the membrane which is generated by electron transport complexes of the respiratory chain. F-type ATPases consist of two structural domains, F(1) - containing the extramembraneous catalytic core, and F(0) - containing the membrane proton channel, linked together by a central stalk and a peripheral stalk. During catalysis, ATP synthesis in the catalytic domain of F(1) is coupled via a rotary mechanism of the central stalk subunits to proton translocation.</text>
</comment>
<dbReference type="InterPro" id="IPR008689">
    <property type="entry name" value="ATP_synth_F0_dsu_mt"/>
</dbReference>
<keyword evidence="14" id="KW-1185">Reference proteome</keyword>